<dbReference type="Pfam" id="PF00854">
    <property type="entry name" value="PTR2"/>
    <property type="match status" value="1"/>
</dbReference>
<gene>
    <name evidence="9" type="ORF">VTK73DRAFT_4592</name>
</gene>
<feature type="transmembrane region" description="Helical" evidence="8">
    <location>
        <begin position="574"/>
        <end position="594"/>
    </location>
</feature>
<feature type="transmembrane region" description="Helical" evidence="8">
    <location>
        <begin position="461"/>
        <end position="485"/>
    </location>
</feature>
<keyword evidence="3 6" id="KW-0812">Transmembrane</keyword>
<proteinExistence type="inferred from homology"/>
<feature type="transmembrane region" description="Helical" evidence="8">
    <location>
        <begin position="432"/>
        <end position="449"/>
    </location>
</feature>
<feature type="transmembrane region" description="Helical" evidence="8">
    <location>
        <begin position="517"/>
        <end position="537"/>
    </location>
</feature>
<evidence type="ECO:0000256" key="6">
    <source>
        <dbReference type="RuleBase" id="RU003755"/>
    </source>
</evidence>
<dbReference type="Proteomes" id="UP001586593">
    <property type="component" value="Unassembled WGS sequence"/>
</dbReference>
<dbReference type="InterPro" id="IPR036259">
    <property type="entry name" value="MFS_trans_sf"/>
</dbReference>
<evidence type="ECO:0000256" key="5">
    <source>
        <dbReference type="ARBA" id="ARBA00023136"/>
    </source>
</evidence>
<keyword evidence="6" id="KW-0813">Transport</keyword>
<comment type="caution">
    <text evidence="9">The sequence shown here is derived from an EMBL/GenBank/DDBJ whole genome shotgun (WGS) entry which is preliminary data.</text>
</comment>
<evidence type="ECO:0000256" key="8">
    <source>
        <dbReference type="SAM" id="Phobius"/>
    </source>
</evidence>
<evidence type="ECO:0000313" key="9">
    <source>
        <dbReference type="EMBL" id="KAL1881145.1"/>
    </source>
</evidence>
<evidence type="ECO:0000256" key="2">
    <source>
        <dbReference type="ARBA" id="ARBA00005982"/>
    </source>
</evidence>
<feature type="transmembrane region" description="Helical" evidence="8">
    <location>
        <begin position="263"/>
        <end position="282"/>
    </location>
</feature>
<reference evidence="9 10" key="1">
    <citation type="journal article" date="2024" name="Commun. Biol.">
        <title>Comparative genomic analysis of thermophilic fungi reveals convergent evolutionary adaptations and gene losses.</title>
        <authorList>
            <person name="Steindorff A.S."/>
            <person name="Aguilar-Pontes M.V."/>
            <person name="Robinson A.J."/>
            <person name="Andreopoulos B."/>
            <person name="LaButti K."/>
            <person name="Kuo A."/>
            <person name="Mondo S."/>
            <person name="Riley R."/>
            <person name="Otillar R."/>
            <person name="Haridas S."/>
            <person name="Lipzen A."/>
            <person name="Grimwood J."/>
            <person name="Schmutz J."/>
            <person name="Clum A."/>
            <person name="Reid I.D."/>
            <person name="Moisan M.C."/>
            <person name="Butler G."/>
            <person name="Nguyen T.T.M."/>
            <person name="Dewar K."/>
            <person name="Conant G."/>
            <person name="Drula E."/>
            <person name="Henrissat B."/>
            <person name="Hansel C."/>
            <person name="Singer S."/>
            <person name="Hutchinson M.I."/>
            <person name="de Vries R.P."/>
            <person name="Natvig D.O."/>
            <person name="Powell A.J."/>
            <person name="Tsang A."/>
            <person name="Grigoriev I.V."/>
        </authorList>
    </citation>
    <scope>NUCLEOTIDE SEQUENCE [LARGE SCALE GENOMIC DNA]</scope>
    <source>
        <strain evidence="9 10">ATCC 24622</strain>
    </source>
</reference>
<evidence type="ECO:0000256" key="3">
    <source>
        <dbReference type="ARBA" id="ARBA00022692"/>
    </source>
</evidence>
<keyword evidence="10" id="KW-1185">Reference proteome</keyword>
<dbReference type="EMBL" id="JAZHXJ010000026">
    <property type="protein sequence ID" value="KAL1881145.1"/>
    <property type="molecule type" value="Genomic_DNA"/>
</dbReference>
<accession>A0ABR3XZP4</accession>
<feature type="transmembrane region" description="Helical" evidence="8">
    <location>
        <begin position="288"/>
        <end position="308"/>
    </location>
</feature>
<feature type="region of interest" description="Disordered" evidence="7">
    <location>
        <begin position="21"/>
        <end position="52"/>
    </location>
</feature>
<name>A0ABR3XZP4_9PEZI</name>
<dbReference type="PROSITE" id="PS01023">
    <property type="entry name" value="PTR2_2"/>
    <property type="match status" value="1"/>
</dbReference>
<dbReference type="Gene3D" id="1.20.1250.20">
    <property type="entry name" value="MFS general substrate transporter like domains"/>
    <property type="match status" value="1"/>
</dbReference>
<dbReference type="PANTHER" id="PTHR11654">
    <property type="entry name" value="OLIGOPEPTIDE TRANSPORTER-RELATED"/>
    <property type="match status" value="1"/>
</dbReference>
<comment type="subcellular location">
    <subcellularLocation>
        <location evidence="1 6">Membrane</location>
        <topology evidence="1 6">Multi-pass membrane protein</topology>
    </subcellularLocation>
</comment>
<dbReference type="InterPro" id="IPR000109">
    <property type="entry name" value="POT_fam"/>
</dbReference>
<evidence type="ECO:0000256" key="7">
    <source>
        <dbReference type="SAM" id="MobiDB-lite"/>
    </source>
</evidence>
<protein>
    <submittedName>
        <fullName evidence="9">Uncharacterized protein</fullName>
    </submittedName>
</protein>
<feature type="compositionally biased region" description="Basic and acidic residues" evidence="7">
    <location>
        <begin position="21"/>
        <end position="44"/>
    </location>
</feature>
<feature type="transmembrane region" description="Helical" evidence="8">
    <location>
        <begin position="549"/>
        <end position="568"/>
    </location>
</feature>
<keyword evidence="5 8" id="KW-0472">Membrane</keyword>
<sequence length="629" mass="69967">MPGHIEDDAVVGAELIAAAEDAERKSTVEARKSRHPDATPRDTETGFTHPLDGIQFPEGDKDVVSLGEGADDQPSEEDLHTLRRVSDHIPLKLFSIAFLEMCERFSYYGSVIVCMFSKLHSSLGMMYDAVSGALGMGQRVSTAITTFNQFYVYLTPLFGAYIADQVWGRYKTIFICLFVVIVGHIVLIMSAIPPVITKPSGNSLAALMVGILIIGLGTGGFKPNISPLIVEQLPLDHMRVRTLKTGERVIVDPAITINRVYNWFYLFINVGSLVGQLTMVYAEKYVGFYLSFLLPTCVLCIAPVVMLWGKKRYVHRPPAGSALAKAMRTWIYAQKGRWHLNPIATYRALHDGTFWDSVKPSRFSPGTKPKWMTFDDAWVDELARGFSACEVFLWYPVYWLTYNQINNNLVSQAAVMELNGVPNDVIANLDPIALIVLIPIFDFLIYPLFRRLKINFSPLKRITAGFFVGAAAMVWAAVVQAYIYWYSTCGSHASGTLPDGSRCPPVRINVWVQSGSYVLIAISEIFASITSLEYAFSKAPRNMRSMVQAVALFTTAVSAAVGEAFVSISQDPLLVWNYGSMAVLAFVAGCFFWVQFRRLDAEEDTLNELPEGRMFVDDEEIGASTDEKK</sequence>
<keyword evidence="4 8" id="KW-1133">Transmembrane helix</keyword>
<feature type="transmembrane region" description="Helical" evidence="8">
    <location>
        <begin position="172"/>
        <end position="192"/>
    </location>
</feature>
<evidence type="ECO:0000313" key="10">
    <source>
        <dbReference type="Proteomes" id="UP001586593"/>
    </source>
</evidence>
<evidence type="ECO:0000256" key="4">
    <source>
        <dbReference type="ARBA" id="ARBA00022989"/>
    </source>
</evidence>
<feature type="transmembrane region" description="Helical" evidence="8">
    <location>
        <begin position="204"/>
        <end position="221"/>
    </location>
</feature>
<evidence type="ECO:0000256" key="1">
    <source>
        <dbReference type="ARBA" id="ARBA00004141"/>
    </source>
</evidence>
<feature type="transmembrane region" description="Helical" evidence="8">
    <location>
        <begin position="382"/>
        <end position="401"/>
    </location>
</feature>
<dbReference type="InterPro" id="IPR018456">
    <property type="entry name" value="PTR2_symporter_CS"/>
</dbReference>
<organism evidence="9 10">
    <name type="scientific">Phialemonium thermophilum</name>
    <dbReference type="NCBI Taxonomy" id="223376"/>
    <lineage>
        <taxon>Eukaryota</taxon>
        <taxon>Fungi</taxon>
        <taxon>Dikarya</taxon>
        <taxon>Ascomycota</taxon>
        <taxon>Pezizomycotina</taxon>
        <taxon>Sordariomycetes</taxon>
        <taxon>Sordariomycetidae</taxon>
        <taxon>Cephalothecales</taxon>
        <taxon>Cephalothecaceae</taxon>
        <taxon>Phialemonium</taxon>
    </lineage>
</organism>
<comment type="similarity">
    <text evidence="2 6">Belongs to the major facilitator superfamily. Proton-dependent oligopeptide transporter (POT/PTR) (TC 2.A.17) family.</text>
</comment>
<dbReference type="SUPFAM" id="SSF103473">
    <property type="entry name" value="MFS general substrate transporter"/>
    <property type="match status" value="1"/>
</dbReference>